<dbReference type="NCBIfam" id="TIGR03062">
    <property type="entry name" value="pip_yhgE_Cterm"/>
    <property type="match status" value="1"/>
</dbReference>
<feature type="coiled-coil region" evidence="5">
    <location>
        <begin position="473"/>
        <end position="500"/>
    </location>
</feature>
<gene>
    <name evidence="8" type="ORF">EQ812_06915</name>
</gene>
<evidence type="ECO:0000256" key="6">
    <source>
        <dbReference type="SAM" id="Phobius"/>
    </source>
</evidence>
<dbReference type="InterPro" id="IPR051328">
    <property type="entry name" value="T7SS_ABC-Transporter"/>
</dbReference>
<dbReference type="GeneID" id="58091029"/>
<dbReference type="RefSeq" id="WP_002492582.1">
    <property type="nucleotide sequence ID" value="NZ_AP021848.1"/>
</dbReference>
<dbReference type="PANTHER" id="PTHR43077:SF10">
    <property type="entry name" value="TRANSPORT PERMEASE PROTEIN"/>
    <property type="match status" value="1"/>
</dbReference>
<evidence type="ECO:0000313" key="9">
    <source>
        <dbReference type="Proteomes" id="UP000293637"/>
    </source>
</evidence>
<evidence type="ECO:0000256" key="3">
    <source>
        <dbReference type="ARBA" id="ARBA00022989"/>
    </source>
</evidence>
<dbReference type="GO" id="GO:0016020">
    <property type="term" value="C:membrane"/>
    <property type="evidence" value="ECO:0007669"/>
    <property type="project" value="UniProtKB-SubCell"/>
</dbReference>
<protein>
    <submittedName>
        <fullName evidence="8">YhgE/Pip domain-containing protein</fullName>
    </submittedName>
</protein>
<evidence type="ECO:0000256" key="1">
    <source>
        <dbReference type="ARBA" id="ARBA00004141"/>
    </source>
</evidence>
<dbReference type="InterPro" id="IPR013525">
    <property type="entry name" value="ABC2_TM"/>
</dbReference>
<evidence type="ECO:0000256" key="2">
    <source>
        <dbReference type="ARBA" id="ARBA00022692"/>
    </source>
</evidence>
<accession>A0A4Q9WEE0</accession>
<feature type="domain" description="ABC-2 type transporter transmembrane" evidence="7">
    <location>
        <begin position="610"/>
        <end position="921"/>
    </location>
</feature>
<dbReference type="Gene3D" id="3.40.1710.10">
    <property type="entry name" value="abc type-2 transporter like domain"/>
    <property type="match status" value="1"/>
</dbReference>
<organism evidence="8 9">
    <name type="scientific">Staphylococcus lugdunensis</name>
    <dbReference type="NCBI Taxonomy" id="28035"/>
    <lineage>
        <taxon>Bacteria</taxon>
        <taxon>Bacillati</taxon>
        <taxon>Bacillota</taxon>
        <taxon>Bacilli</taxon>
        <taxon>Bacillales</taxon>
        <taxon>Staphylococcaceae</taxon>
        <taxon>Staphylococcus</taxon>
    </lineage>
</organism>
<dbReference type="GO" id="GO:0140359">
    <property type="term" value="F:ABC-type transporter activity"/>
    <property type="evidence" value="ECO:0007669"/>
    <property type="project" value="InterPro"/>
</dbReference>
<comment type="subcellular location">
    <subcellularLocation>
        <location evidence="1">Membrane</location>
        <topology evidence="1">Multi-pass membrane protein</topology>
    </subcellularLocation>
</comment>
<keyword evidence="3 6" id="KW-1133">Transmembrane helix</keyword>
<dbReference type="AlphaFoldDB" id="A0A4Q9WEE0"/>
<keyword evidence="4 6" id="KW-0472">Membrane</keyword>
<sequence length="945" mass="104148">MKNALKLFRFDLKRIAKTPAVWIIIAGLAILPSFYAWFNLWAMWDPYSKTDHIKVAVVNEDQGDKVRNKEINVGNSIVNKLKKNGKFDWQFVSRAKADHEIKMGKYTAGIYIPKEFSHEITGTLRKQPQKANVEYKVNQKNNAVAPKMTDTGSTVIVDEANKAFDETVSKALLTEANKVGLKIEDEVPTINKIKNAVYAAKQSLPKINAIGDKILYLNDHQDQLDQYADKFRGLGRYKGDIVSAQDKLNAVNASIPALNEKAKLVLALNAYMPNIERVLNVASNDVPQQFPKINRGVSLVNQGMNTAQSGLNDADRYLTIAKQRVGDYQEAAGRAQDANNNINSRLQQGSVSQQSTQTSSNGVPYKVEQVSTSSYDVPQAGQIVSNNDVKSMNSALAEVLLSLSKQADTQVEGNQSDLAALKNIAYGVIASDKPDEFKESLNHVSSRIEATTQYNRQFIDTLKELEKSEHVDLSSQINKINNTNKQLNDLMRSVNQLSDALSNGSTGQAQAVDILRQLPNVNEQLKQFRSFIKQDLNQRLLDISNDITDVLNKGQQTLSTVQSKLTSIENVIEAGHHILNNGQQTVSRIQSELPAIEQAYINAMQTAQAYFPTIKQNVAKAANFVRNDLPQLEQRLANATATVNDNIPALFSRYDQLVGLLDKNQPQAKQALGNMAQFIEHKLPGIEKDLTKADKIFRQLDKDDAVDKVIDTLKNDLKKQADVIAHPISKKQIDIFPVKNYGSGMTPFYTALSIWVGALLMVSLLSVDNKHQVLKGRLTTRQIYLGKAGLFLLLGVVQALIVTLGDLLILKASVESPILFVLIALFASLVFNTIVYTCVSLLGNPGKAIAIILLVLQIAGGGGTFPVVTAPGFFQTISPYLPFTYAIDSLRETVGGIVPAILIPKLIILGLFGLGFLTIGLCLKPILDPMMRKVTKKVNKSNVTE</sequence>
<keyword evidence="5" id="KW-0175">Coiled coil</keyword>
<feature type="transmembrane region" description="Helical" evidence="6">
    <location>
        <begin position="818"/>
        <end position="842"/>
    </location>
</feature>
<feature type="transmembrane region" description="Helical" evidence="6">
    <location>
        <begin position="748"/>
        <end position="767"/>
    </location>
</feature>
<dbReference type="InterPro" id="IPR017500">
    <property type="entry name" value="Phage_infect_YhgE_N"/>
</dbReference>
<feature type="transmembrane region" description="Helical" evidence="6">
    <location>
        <begin position="788"/>
        <end position="812"/>
    </location>
</feature>
<proteinExistence type="predicted"/>
<evidence type="ECO:0000256" key="5">
    <source>
        <dbReference type="SAM" id="Coils"/>
    </source>
</evidence>
<feature type="domain" description="ABC-2 type transporter transmembrane" evidence="7">
    <location>
        <begin position="30"/>
        <end position="178"/>
    </location>
</feature>
<feature type="transmembrane region" description="Helical" evidence="6">
    <location>
        <begin position="849"/>
        <end position="874"/>
    </location>
</feature>
<reference evidence="8 9" key="1">
    <citation type="journal article" date="2019" name="Sci. Transl. Med.">
        <title>Quorum sensing between bacterial species on the skin protects against epidermal injury in atopic dermatitis.</title>
        <authorList>
            <person name="Williams M.R."/>
        </authorList>
    </citation>
    <scope>NUCLEOTIDE SEQUENCE [LARGE SCALE GENOMIC DNA]</scope>
    <source>
        <strain evidence="8 9">E7</strain>
    </source>
</reference>
<dbReference type="Proteomes" id="UP000293637">
    <property type="component" value="Unassembled WGS sequence"/>
</dbReference>
<evidence type="ECO:0000313" key="8">
    <source>
        <dbReference type="EMBL" id="TBW72697.1"/>
    </source>
</evidence>
<evidence type="ECO:0000259" key="7">
    <source>
        <dbReference type="Pfam" id="PF12698"/>
    </source>
</evidence>
<name>A0A4Q9WEE0_STALU</name>
<evidence type="ECO:0000256" key="4">
    <source>
        <dbReference type="ARBA" id="ARBA00023136"/>
    </source>
</evidence>
<dbReference type="InterPro" id="IPR017501">
    <property type="entry name" value="Phage_infect_YhgE_C"/>
</dbReference>
<feature type="transmembrane region" description="Helical" evidence="6">
    <location>
        <begin position="21"/>
        <end position="44"/>
    </location>
</feature>
<comment type="caution">
    <text evidence="8">The sequence shown here is derived from an EMBL/GenBank/DDBJ whole genome shotgun (WGS) entry which is preliminary data.</text>
</comment>
<dbReference type="Pfam" id="PF12698">
    <property type="entry name" value="ABC2_membrane_3"/>
    <property type="match status" value="2"/>
</dbReference>
<dbReference type="PANTHER" id="PTHR43077">
    <property type="entry name" value="TRANSPORT PERMEASE YVFS-RELATED"/>
    <property type="match status" value="1"/>
</dbReference>
<feature type="transmembrane region" description="Helical" evidence="6">
    <location>
        <begin position="894"/>
        <end position="923"/>
    </location>
</feature>
<dbReference type="NCBIfam" id="TIGR03061">
    <property type="entry name" value="pip_yhgE_Nterm"/>
    <property type="match status" value="1"/>
</dbReference>
<keyword evidence="2 6" id="KW-0812">Transmembrane</keyword>
<dbReference type="EMBL" id="SCHB01000003">
    <property type="protein sequence ID" value="TBW72697.1"/>
    <property type="molecule type" value="Genomic_DNA"/>
</dbReference>